<proteinExistence type="predicted"/>
<dbReference type="PANTHER" id="PTHR22035:SF4">
    <property type="entry name" value="COILED-COIL DOMAIN-CONTAINING PROTEIN 7"/>
    <property type="match status" value="1"/>
</dbReference>
<feature type="compositionally biased region" description="Basic and acidic residues" evidence="1">
    <location>
        <begin position="358"/>
        <end position="381"/>
    </location>
</feature>
<dbReference type="PANTHER" id="PTHR22035">
    <property type="entry name" value="COILED-COIL DOMAIN-CONTAINING PROTEIN 7"/>
    <property type="match status" value="1"/>
</dbReference>
<dbReference type="InterPro" id="IPR029272">
    <property type="entry name" value="CCDC7"/>
</dbReference>
<name>A0ABN9L317_9NEOB</name>
<feature type="compositionally biased region" description="Polar residues" evidence="1">
    <location>
        <begin position="625"/>
        <end position="640"/>
    </location>
</feature>
<feature type="region of interest" description="Disordered" evidence="1">
    <location>
        <begin position="307"/>
        <end position="510"/>
    </location>
</feature>
<feature type="compositionally biased region" description="Polar residues" evidence="1">
    <location>
        <begin position="602"/>
        <end position="617"/>
    </location>
</feature>
<dbReference type="Proteomes" id="UP001176940">
    <property type="component" value="Unassembled WGS sequence"/>
</dbReference>
<reference evidence="2" key="1">
    <citation type="submission" date="2023-07" db="EMBL/GenBank/DDBJ databases">
        <authorList>
            <person name="Stuckert A."/>
        </authorList>
    </citation>
    <scope>NUCLEOTIDE SEQUENCE</scope>
</reference>
<feature type="compositionally biased region" description="Basic and acidic residues" evidence="1">
    <location>
        <begin position="465"/>
        <end position="494"/>
    </location>
</feature>
<feature type="region of interest" description="Disordered" evidence="1">
    <location>
        <begin position="567"/>
        <end position="659"/>
    </location>
</feature>
<keyword evidence="3" id="KW-1185">Reference proteome</keyword>
<sequence length="659" mass="74172">MADCEQQFFSLLSTCDSVTRELDATINEEHEILESLYQDYQQEAQLLEELGEEDITAERDILASYDKVTALICKLMEILYKHSIKNVPKIGKTRGGAQIQGPDLKFDHSQQIESLIRSLRELLANTDIHSKEEIESIIHDVGQLFATQAIELDKLGKDQEETKNKYIKVKTNYQVLLQEKRFLETELRKLLTWRAGQNSPSLLTPSLEGDRADILSAVTDGDITHESDEELEKVLKLFRSQDRATLQGEGAPLADSIVSSLHKKPKIQKEGDLSFSEIEYTYDLDQGDLGASTTTEPRDDYMVDTKISGGPESKDQILSLNPKEETTGNEKKININEQELKSWKRKGRRPNAVSSNEKMADQEDSKSSKTTIKRPEDKAENKIMQQVPKIVYNLKKSATKLQRTPSSSGKRRAKLNEGDDMTAIEPSAQTQRDKEQGRPSGPEPSKSVGTQLGRRQSLRSKSRHRSEEKLESDKQSQKDPPVKLQMPDKADKETAQSGNQLEPAMMFGDDPWMQHSESAWKYRAAGVVLSIGPQKEISKFQQDQVWKDLDDEFHEFPQSFESELYIQGISLQHSTENSSSSPSQSHNKQRGERRKPLYVRSVTRNVPSEQSILSTLTVKGIGIGATSTPTPSEKLNSTTLKGEEPQKNPDPNSKTDGGR</sequence>
<comment type="caution">
    <text evidence="2">The sequence shown here is derived from an EMBL/GenBank/DDBJ whole genome shotgun (WGS) entry which is preliminary data.</text>
</comment>
<evidence type="ECO:0000313" key="3">
    <source>
        <dbReference type="Proteomes" id="UP001176940"/>
    </source>
</evidence>
<evidence type="ECO:0000313" key="2">
    <source>
        <dbReference type="EMBL" id="CAJ0929461.1"/>
    </source>
</evidence>
<feature type="compositionally biased region" description="Basic and acidic residues" evidence="1">
    <location>
        <begin position="322"/>
        <end position="342"/>
    </location>
</feature>
<feature type="compositionally biased region" description="Polar residues" evidence="1">
    <location>
        <begin position="649"/>
        <end position="659"/>
    </location>
</feature>
<evidence type="ECO:0000256" key="1">
    <source>
        <dbReference type="SAM" id="MobiDB-lite"/>
    </source>
</evidence>
<feature type="compositionally biased region" description="Low complexity" evidence="1">
    <location>
        <begin position="574"/>
        <end position="585"/>
    </location>
</feature>
<protein>
    <submittedName>
        <fullName evidence="2">Uncharacterized protein</fullName>
    </submittedName>
</protein>
<gene>
    <name evidence="2" type="ORF">RIMI_LOCUS3828236</name>
</gene>
<accession>A0ABN9L317</accession>
<dbReference type="EMBL" id="CAUEEQ010005890">
    <property type="protein sequence ID" value="CAJ0929461.1"/>
    <property type="molecule type" value="Genomic_DNA"/>
</dbReference>
<organism evidence="2 3">
    <name type="scientific">Ranitomeya imitator</name>
    <name type="common">mimic poison frog</name>
    <dbReference type="NCBI Taxonomy" id="111125"/>
    <lineage>
        <taxon>Eukaryota</taxon>
        <taxon>Metazoa</taxon>
        <taxon>Chordata</taxon>
        <taxon>Craniata</taxon>
        <taxon>Vertebrata</taxon>
        <taxon>Euteleostomi</taxon>
        <taxon>Amphibia</taxon>
        <taxon>Batrachia</taxon>
        <taxon>Anura</taxon>
        <taxon>Neobatrachia</taxon>
        <taxon>Hyloidea</taxon>
        <taxon>Dendrobatidae</taxon>
        <taxon>Dendrobatinae</taxon>
        <taxon>Ranitomeya</taxon>
    </lineage>
</organism>
<feature type="compositionally biased region" description="Polar residues" evidence="1">
    <location>
        <begin position="399"/>
        <end position="408"/>
    </location>
</feature>
<feature type="compositionally biased region" description="Basic residues" evidence="1">
    <location>
        <begin position="587"/>
        <end position="597"/>
    </location>
</feature>